<dbReference type="Pfam" id="PF02954">
    <property type="entry name" value="HTH_8"/>
    <property type="match status" value="1"/>
</dbReference>
<keyword evidence="3" id="KW-1185">Reference proteome</keyword>
<protein>
    <recommendedName>
        <fullName evidence="1">DNA binding HTH domain-containing protein</fullName>
    </recommendedName>
</protein>
<dbReference type="Gene3D" id="1.10.10.60">
    <property type="entry name" value="Homeodomain-like"/>
    <property type="match status" value="1"/>
</dbReference>
<dbReference type="OrthoDB" id="8687324at2"/>
<organism evidence="2 3">
    <name type="scientific">Pigmentiphaga aceris</name>
    <dbReference type="NCBI Taxonomy" id="1940612"/>
    <lineage>
        <taxon>Bacteria</taxon>
        <taxon>Pseudomonadati</taxon>
        <taxon>Pseudomonadota</taxon>
        <taxon>Betaproteobacteria</taxon>
        <taxon>Burkholderiales</taxon>
        <taxon>Alcaligenaceae</taxon>
        <taxon>Pigmentiphaga</taxon>
    </lineage>
</organism>
<dbReference type="InterPro" id="IPR009057">
    <property type="entry name" value="Homeodomain-like_sf"/>
</dbReference>
<dbReference type="KEGG" id="pacr:FXN63_26400"/>
<evidence type="ECO:0000313" key="2">
    <source>
        <dbReference type="EMBL" id="QEI08983.1"/>
    </source>
</evidence>
<evidence type="ECO:0000259" key="1">
    <source>
        <dbReference type="Pfam" id="PF02954"/>
    </source>
</evidence>
<proteinExistence type="predicted"/>
<dbReference type="EMBL" id="CP043046">
    <property type="protein sequence ID" value="QEI08983.1"/>
    <property type="molecule type" value="Genomic_DNA"/>
</dbReference>
<dbReference type="RefSeq" id="WP_148818657.1">
    <property type="nucleotide sequence ID" value="NZ_CP043046.1"/>
</dbReference>
<accession>A0A5C0B5P1</accession>
<evidence type="ECO:0000313" key="3">
    <source>
        <dbReference type="Proteomes" id="UP000325161"/>
    </source>
</evidence>
<dbReference type="SUPFAM" id="SSF46689">
    <property type="entry name" value="Homeodomain-like"/>
    <property type="match status" value="1"/>
</dbReference>
<dbReference type="GO" id="GO:0043565">
    <property type="term" value="F:sequence-specific DNA binding"/>
    <property type="evidence" value="ECO:0007669"/>
    <property type="project" value="InterPro"/>
</dbReference>
<dbReference type="Proteomes" id="UP000325161">
    <property type="component" value="Chromosome"/>
</dbReference>
<feature type="domain" description="DNA binding HTH" evidence="1">
    <location>
        <begin position="183"/>
        <end position="221"/>
    </location>
</feature>
<name>A0A5C0B5P1_9BURK</name>
<dbReference type="AlphaFoldDB" id="A0A5C0B5P1"/>
<reference evidence="2 3" key="1">
    <citation type="submission" date="2019-08" db="EMBL/GenBank/DDBJ databases">
        <title>Amphibian skin-associated Pigmentiphaga: genome sequence and occurrence across geography and hosts.</title>
        <authorList>
            <person name="Bletz M.C."/>
            <person name="Bunk B."/>
            <person name="Sproeer C."/>
            <person name="Biwer P."/>
            <person name="Reiter S."/>
            <person name="Rabemananjara F.C.E."/>
            <person name="Schulz S."/>
            <person name="Overmann J."/>
            <person name="Vences M."/>
        </authorList>
    </citation>
    <scope>NUCLEOTIDE SEQUENCE [LARGE SCALE GENOMIC DNA]</scope>
    <source>
        <strain evidence="2 3">Mada1488</strain>
    </source>
</reference>
<gene>
    <name evidence="2" type="ORF">FXN63_26400</name>
</gene>
<sequence>MRESVDCAVLVLPGQESWMRSFIDMHAGQLGGITLHMVDLGDARYGGLGRASAGSLRDAALALRRFDVCLMPVTPLTLGWTRLALANALGTLNTPILGLARDLQAAGLQDLLGLGMRDFLRDPATADDLKVRLRQCTWSRAAAPSAAPIEASTVSVEETEAPPLRSRLTADEPFRAAKARIVTEFERRYLKNMLRHHQGNISKAARAADKNRRAFWQLMRKHEIAAEPFRSAS</sequence>
<dbReference type="InterPro" id="IPR002197">
    <property type="entry name" value="HTH_Fis"/>
</dbReference>